<proteinExistence type="predicted"/>
<comment type="caution">
    <text evidence="1">The sequence shown here is derived from an EMBL/GenBank/DDBJ whole genome shotgun (WGS) entry which is preliminary data.</text>
</comment>
<name>A0A0T5YXR6_9GAMM</name>
<evidence type="ECO:0000313" key="1">
    <source>
        <dbReference type="EMBL" id="KRT55142.1"/>
    </source>
</evidence>
<evidence type="ECO:0000313" key="3">
    <source>
        <dbReference type="Proteomes" id="UP000051276"/>
    </source>
</evidence>
<sequence>MVIRKRMWTQILRKAKIRYRYPYQMQHTYISMMLMAEESPQMGGYTDRTHRLDL</sequence>
<organism evidence="1 4">
    <name type="scientific">endosymbiont of Ridgeia piscesae</name>
    <dbReference type="NCBI Taxonomy" id="54398"/>
    <lineage>
        <taxon>Bacteria</taxon>
        <taxon>Pseudomonadati</taxon>
        <taxon>Pseudomonadota</taxon>
        <taxon>Gammaproteobacteria</taxon>
        <taxon>sulfur-oxidizing symbionts</taxon>
    </lineage>
</organism>
<dbReference type="AlphaFoldDB" id="A0A0T5YXR6"/>
<evidence type="ECO:0000313" key="4">
    <source>
        <dbReference type="Proteomes" id="UP000051634"/>
    </source>
</evidence>
<protein>
    <submittedName>
        <fullName evidence="1">Uncharacterized protein</fullName>
    </submittedName>
</protein>
<accession>A0A0T5YXR6</accession>
<dbReference type="EMBL" id="LDXT01000083">
    <property type="protein sequence ID" value="KRT55142.1"/>
    <property type="molecule type" value="Genomic_DNA"/>
</dbReference>
<evidence type="ECO:0000313" key="2">
    <source>
        <dbReference type="EMBL" id="KRT58060.1"/>
    </source>
</evidence>
<dbReference type="Proteomes" id="UP000051634">
    <property type="component" value="Unassembled WGS sequence"/>
</dbReference>
<dbReference type="EMBL" id="LMXI01000421">
    <property type="protein sequence ID" value="KRT58060.1"/>
    <property type="molecule type" value="Genomic_DNA"/>
</dbReference>
<reference evidence="3 4" key="1">
    <citation type="submission" date="2015-11" db="EMBL/GenBank/DDBJ databases">
        <title>The genome of Candidatus Endoriftia persephone in Ridgeia piscesae and population structure of the North Eastern Pacific vestimentiferan symbionts.</title>
        <authorList>
            <person name="Perez M."/>
            <person name="Juniper K.S."/>
        </authorList>
    </citation>
    <scope>NUCLEOTIDE SEQUENCE [LARGE SCALE GENOMIC DNA]</scope>
    <source>
        <strain evidence="2">Ind10</strain>
        <strain evidence="1">Ind11</strain>
    </source>
</reference>
<dbReference type="Proteomes" id="UP000051276">
    <property type="component" value="Unassembled WGS sequence"/>
</dbReference>
<gene>
    <name evidence="1" type="ORF">Ga0074115_11438</name>
    <name evidence="2" type="ORF">Ga0076813_127316</name>
</gene>
<keyword evidence="4" id="KW-1185">Reference proteome</keyword>